<organism evidence="3 4">
    <name type="scientific">Nocardiopsis mangrovi</name>
    <dbReference type="NCBI Taxonomy" id="1179818"/>
    <lineage>
        <taxon>Bacteria</taxon>
        <taxon>Bacillati</taxon>
        <taxon>Actinomycetota</taxon>
        <taxon>Actinomycetes</taxon>
        <taxon>Streptosporangiales</taxon>
        <taxon>Nocardiopsidaceae</taxon>
        <taxon>Nocardiopsis</taxon>
    </lineage>
</organism>
<dbReference type="SUPFAM" id="SSF50969">
    <property type="entry name" value="YVTN repeat-like/Quinoprotein amine dehydrogenase"/>
    <property type="match status" value="1"/>
</dbReference>
<evidence type="ECO:0000259" key="1">
    <source>
        <dbReference type="Pfam" id="PF00656"/>
    </source>
</evidence>
<dbReference type="EMBL" id="JBHSFQ010000018">
    <property type="protein sequence ID" value="MFC4563782.1"/>
    <property type="molecule type" value="Genomic_DNA"/>
</dbReference>
<dbReference type="InterPro" id="IPR011600">
    <property type="entry name" value="Pept_C14_caspase"/>
</dbReference>
<comment type="caution">
    <text evidence="3">The sequence shown here is derived from an EMBL/GenBank/DDBJ whole genome shotgun (WGS) entry which is preliminary data.</text>
</comment>
<evidence type="ECO:0000259" key="2">
    <source>
        <dbReference type="Pfam" id="PF13449"/>
    </source>
</evidence>
<sequence>MSAVPENGASGDTAAKAIDPAHSACVLIGVDSYDALEPLPSVRHNLAELTSALSDPEIWGLPAERIITVENPETAAALVGPIREAAALATDTLIIYYAGHGLLHRGRADQLHLTLPDSVVDRPETTVADELVRDAIRDGSADRRVLLLDCCYSGRVLKGEMSVADQGVRASGRALKGVTGAYVMTSTSADRTSHAPDPKRCTAFTGEFVDVLRTGVADGPEMLGLHTIYRAVRERMERLNLPRPQEPMDRDDGGVGSLPFARNVAVLPPLRPPVPDGPPSAATGGRARSAMFAGGLALGLAAGLAVPPVWSQWREFSPQAAGGPCSERATLLDYSDALDKTNPSGERLRNLSALALMDSGRALAVTDNETARVFPIDLGSAEDLGSGEEDFRPEADRATTLRTPPGGVPSEWFDAEGLVVEQGGETVLVASETGPSIRRFRLDTGEQVGDPLPVPPEFHAAPRGYAQAGRTLESLAASPDGRHLYTALEGPLAIDGDTGGRHLLRILRYSGEPGGHYEVDRQYAYQTSEGMLLSELAVVGDDRLLALERQYVAGLGNAIRVHDVSLGGARPIDDGNALYDEPVDVFTENTLLFDLAECPSGTPGAVPSSPDQSNPLLQNVEGMALGEAWTSGPEEGRRPLYLIADDNNNDNQITRLYALSVDVS</sequence>
<dbReference type="InterPro" id="IPR029030">
    <property type="entry name" value="Caspase-like_dom_sf"/>
</dbReference>
<feature type="domain" description="Phytase-like" evidence="2">
    <location>
        <begin position="348"/>
        <end position="647"/>
    </location>
</feature>
<feature type="domain" description="Peptidase C14 caspase" evidence="1">
    <location>
        <begin position="24"/>
        <end position="238"/>
    </location>
</feature>
<proteinExistence type="predicted"/>
<dbReference type="PANTHER" id="PTHR37957:SF1">
    <property type="entry name" value="PHYTASE-LIKE DOMAIN-CONTAINING PROTEIN"/>
    <property type="match status" value="1"/>
</dbReference>
<dbReference type="Gene3D" id="2.130.10.10">
    <property type="entry name" value="YVTN repeat-like/Quinoprotein amine dehydrogenase"/>
    <property type="match status" value="1"/>
</dbReference>
<dbReference type="InterPro" id="IPR015943">
    <property type="entry name" value="WD40/YVTN_repeat-like_dom_sf"/>
</dbReference>
<gene>
    <name evidence="3" type="ORF">ACFO4E_18130</name>
</gene>
<dbReference type="Pfam" id="PF13449">
    <property type="entry name" value="Phytase-like"/>
    <property type="match status" value="1"/>
</dbReference>
<protein>
    <submittedName>
        <fullName evidence="3">Esterase-like activity of phytase family protein</fullName>
    </submittedName>
</protein>
<dbReference type="Pfam" id="PF00656">
    <property type="entry name" value="Peptidase_C14"/>
    <property type="match status" value="1"/>
</dbReference>
<dbReference type="PANTHER" id="PTHR37957">
    <property type="entry name" value="BLR7070 PROTEIN"/>
    <property type="match status" value="1"/>
</dbReference>
<dbReference type="InterPro" id="IPR027372">
    <property type="entry name" value="Phytase-like_dom"/>
</dbReference>
<evidence type="ECO:0000313" key="3">
    <source>
        <dbReference type="EMBL" id="MFC4563782.1"/>
    </source>
</evidence>
<dbReference type="Proteomes" id="UP001595923">
    <property type="component" value="Unassembled WGS sequence"/>
</dbReference>
<name>A0ABV9DYE6_9ACTN</name>
<dbReference type="Gene3D" id="3.40.50.1460">
    <property type="match status" value="1"/>
</dbReference>
<reference evidence="4" key="1">
    <citation type="journal article" date="2019" name="Int. J. Syst. Evol. Microbiol.">
        <title>The Global Catalogue of Microorganisms (GCM) 10K type strain sequencing project: providing services to taxonomists for standard genome sequencing and annotation.</title>
        <authorList>
            <consortium name="The Broad Institute Genomics Platform"/>
            <consortium name="The Broad Institute Genome Sequencing Center for Infectious Disease"/>
            <person name="Wu L."/>
            <person name="Ma J."/>
        </authorList>
    </citation>
    <scope>NUCLEOTIDE SEQUENCE [LARGE SCALE GENOMIC DNA]</scope>
    <source>
        <strain evidence="4">XZYJ18</strain>
    </source>
</reference>
<dbReference type="RefSeq" id="WP_378576351.1">
    <property type="nucleotide sequence ID" value="NZ_JBHSFQ010000018.1"/>
</dbReference>
<accession>A0ABV9DYE6</accession>
<evidence type="ECO:0000313" key="4">
    <source>
        <dbReference type="Proteomes" id="UP001595923"/>
    </source>
</evidence>
<keyword evidence="4" id="KW-1185">Reference proteome</keyword>
<dbReference type="InterPro" id="IPR011044">
    <property type="entry name" value="Quino_amine_DH_bsu"/>
</dbReference>
<dbReference type="SUPFAM" id="SSF52129">
    <property type="entry name" value="Caspase-like"/>
    <property type="match status" value="1"/>
</dbReference>
<dbReference type="NCBIfam" id="NF047832">
    <property type="entry name" value="caspase_w_EACC1"/>
    <property type="match status" value="1"/>
</dbReference>